<keyword evidence="3" id="KW-1185">Reference proteome</keyword>
<gene>
    <name evidence="1" type="ORF">TL5118_01542</name>
    <name evidence="2" type="ORF">TL5120_00524</name>
</gene>
<dbReference type="Proteomes" id="UP000051086">
    <property type="component" value="Unassembled WGS sequence"/>
</dbReference>
<dbReference type="EMBL" id="CYSC01000007">
    <property type="protein sequence ID" value="CUH70744.1"/>
    <property type="molecule type" value="Genomic_DNA"/>
</dbReference>
<evidence type="ECO:0000313" key="1">
    <source>
        <dbReference type="EMBL" id="CUH65946.1"/>
    </source>
</evidence>
<sequence length="148" mass="16481">MQRFALVALCGVLLSGCNYTVYHQAGKSVQDRDRDITNCDVQALRDAPVQTQIRYTAPQPRERKICDDKGNCLTETYWTRPEPYTVDINEDLRSRVKAQCMMDQGYSQVSLPMCDNGTSVSVPVTMKGISAKSCVVRVNGKLQVGEPS</sequence>
<dbReference type="AlphaFoldDB" id="A0A0N7LVC9"/>
<evidence type="ECO:0000313" key="3">
    <source>
        <dbReference type="Proteomes" id="UP000051086"/>
    </source>
</evidence>
<protein>
    <recommendedName>
        <fullName evidence="5">Lipoprotein</fullName>
    </recommendedName>
</protein>
<reference evidence="1 3" key="1">
    <citation type="submission" date="2015-09" db="EMBL/GenBank/DDBJ databases">
        <authorList>
            <person name="Rodrigo-Torres L."/>
            <person name="Arahal D.R."/>
        </authorList>
    </citation>
    <scope>NUCLEOTIDE SEQUENCE [LARGE SCALE GENOMIC DNA]</scope>
    <source>
        <strain evidence="1 3">CECT 5118</strain>
    </source>
</reference>
<evidence type="ECO:0000313" key="4">
    <source>
        <dbReference type="Proteomes" id="UP000051887"/>
    </source>
</evidence>
<organism evidence="2 4">
    <name type="scientific">Thalassovita autumnalis</name>
    <dbReference type="NCBI Taxonomy" id="2072972"/>
    <lineage>
        <taxon>Bacteria</taxon>
        <taxon>Pseudomonadati</taxon>
        <taxon>Pseudomonadota</taxon>
        <taxon>Alphaproteobacteria</taxon>
        <taxon>Rhodobacterales</taxon>
        <taxon>Roseobacteraceae</taxon>
        <taxon>Thalassovita</taxon>
    </lineage>
</organism>
<dbReference type="RefSeq" id="WP_058242058.1">
    <property type="nucleotide sequence ID" value="NZ_CYSB01000025.1"/>
</dbReference>
<dbReference type="PROSITE" id="PS51257">
    <property type="entry name" value="PROKAR_LIPOPROTEIN"/>
    <property type="match status" value="1"/>
</dbReference>
<evidence type="ECO:0000313" key="2">
    <source>
        <dbReference type="EMBL" id="CUH70744.1"/>
    </source>
</evidence>
<name>A0A0N7LVC9_9RHOB</name>
<dbReference type="OrthoDB" id="7274329at2"/>
<accession>A0A0N7LVC9</accession>
<evidence type="ECO:0008006" key="5">
    <source>
        <dbReference type="Google" id="ProtNLM"/>
    </source>
</evidence>
<proteinExistence type="predicted"/>
<dbReference type="EMBL" id="CYSB01000025">
    <property type="protein sequence ID" value="CUH65946.1"/>
    <property type="molecule type" value="Genomic_DNA"/>
</dbReference>
<dbReference type="Proteomes" id="UP000051887">
    <property type="component" value="Unassembled WGS sequence"/>
</dbReference>
<reference evidence="2 4" key="2">
    <citation type="submission" date="2015-09" db="EMBL/GenBank/DDBJ databases">
        <authorList>
            <consortium name="Swine Surveillance"/>
        </authorList>
    </citation>
    <scope>NUCLEOTIDE SEQUENCE [LARGE SCALE GENOMIC DNA]</scope>
    <source>
        <strain evidence="2 4">5120</strain>
    </source>
</reference>